<evidence type="ECO:0000256" key="1">
    <source>
        <dbReference type="SAM" id="MobiDB-lite"/>
    </source>
</evidence>
<evidence type="ECO:0000313" key="2">
    <source>
        <dbReference type="EMBL" id="SMC88448.1"/>
    </source>
</evidence>
<protein>
    <submittedName>
        <fullName evidence="2">Uncharacterized protein</fullName>
    </submittedName>
</protein>
<dbReference type="Proteomes" id="UP000192656">
    <property type="component" value="Unassembled WGS sequence"/>
</dbReference>
<proteinExistence type="predicted"/>
<feature type="compositionally biased region" description="Basic and acidic residues" evidence="1">
    <location>
        <begin position="105"/>
        <end position="114"/>
    </location>
</feature>
<dbReference type="OrthoDB" id="8115742at2"/>
<reference evidence="2 3" key="1">
    <citation type="submission" date="2017-04" db="EMBL/GenBank/DDBJ databases">
        <authorList>
            <person name="Afonso C.L."/>
            <person name="Miller P.J."/>
            <person name="Scott M.A."/>
            <person name="Spackman E."/>
            <person name="Goraichik I."/>
            <person name="Dimitrov K.M."/>
            <person name="Suarez D.L."/>
            <person name="Swayne D.E."/>
        </authorList>
    </citation>
    <scope>NUCLEOTIDE SEQUENCE [LARGE SCALE GENOMIC DNA]</scope>
    <source>
        <strain evidence="2 3">CGMCC 1.10972</strain>
    </source>
</reference>
<organism evidence="2 3">
    <name type="scientific">Fulvimarina manganoxydans</name>
    <dbReference type="NCBI Taxonomy" id="937218"/>
    <lineage>
        <taxon>Bacteria</taxon>
        <taxon>Pseudomonadati</taxon>
        <taxon>Pseudomonadota</taxon>
        <taxon>Alphaproteobacteria</taxon>
        <taxon>Hyphomicrobiales</taxon>
        <taxon>Aurantimonadaceae</taxon>
        <taxon>Fulvimarina</taxon>
    </lineage>
</organism>
<name>A0A1W2CUT6_9HYPH</name>
<keyword evidence="3" id="KW-1185">Reference proteome</keyword>
<dbReference type="RefSeq" id="WP_084410527.1">
    <property type="nucleotide sequence ID" value="NZ_FWXR01000011.1"/>
</dbReference>
<gene>
    <name evidence="2" type="ORF">SAMN06297251_111103</name>
</gene>
<feature type="region of interest" description="Disordered" evidence="1">
    <location>
        <begin position="94"/>
        <end position="132"/>
    </location>
</feature>
<dbReference type="AlphaFoldDB" id="A0A1W2CUT6"/>
<sequence>MSDRPTPHQADILPVDQAVGGDADSPGIAQPVTQDEIDDILNDQTMPIEERQMRLEDIRNRLGVRDSADRGSDMSALEYQIDEALNLLADGGHVYGTLEGAGIDPSERADTRSPDDDESLGAPDAVGGREPR</sequence>
<evidence type="ECO:0000313" key="3">
    <source>
        <dbReference type="Proteomes" id="UP000192656"/>
    </source>
</evidence>
<dbReference type="STRING" id="937218.SAMN06297251_111103"/>
<dbReference type="EMBL" id="FWXR01000011">
    <property type="protein sequence ID" value="SMC88448.1"/>
    <property type="molecule type" value="Genomic_DNA"/>
</dbReference>
<accession>A0A1W2CUT6</accession>
<feature type="region of interest" description="Disordered" evidence="1">
    <location>
        <begin position="1"/>
        <end position="34"/>
    </location>
</feature>